<name>A0AAV1RND6_9ROSI</name>
<keyword evidence="2" id="KW-1185">Reference proteome</keyword>
<evidence type="ECO:0000313" key="1">
    <source>
        <dbReference type="EMBL" id="CAK7338234.1"/>
    </source>
</evidence>
<proteinExistence type="predicted"/>
<comment type="caution">
    <text evidence="1">The sequence shown here is derived from an EMBL/GenBank/DDBJ whole genome shotgun (WGS) entry which is preliminary data.</text>
</comment>
<organism evidence="1 2">
    <name type="scientific">Dovyalis caffra</name>
    <dbReference type="NCBI Taxonomy" id="77055"/>
    <lineage>
        <taxon>Eukaryota</taxon>
        <taxon>Viridiplantae</taxon>
        <taxon>Streptophyta</taxon>
        <taxon>Embryophyta</taxon>
        <taxon>Tracheophyta</taxon>
        <taxon>Spermatophyta</taxon>
        <taxon>Magnoliopsida</taxon>
        <taxon>eudicotyledons</taxon>
        <taxon>Gunneridae</taxon>
        <taxon>Pentapetalae</taxon>
        <taxon>rosids</taxon>
        <taxon>fabids</taxon>
        <taxon>Malpighiales</taxon>
        <taxon>Salicaceae</taxon>
        <taxon>Flacourtieae</taxon>
        <taxon>Dovyalis</taxon>
    </lineage>
</organism>
<evidence type="ECO:0000313" key="2">
    <source>
        <dbReference type="Proteomes" id="UP001314170"/>
    </source>
</evidence>
<dbReference type="EMBL" id="CAWUPB010001111">
    <property type="protein sequence ID" value="CAK7338234.1"/>
    <property type="molecule type" value="Genomic_DNA"/>
</dbReference>
<sequence>MVSTRRGLGIGHEACGCLERKVHLDTVVGVMMNAPGHGVGGRVIMVATSTRSIEVATPMKLGGDKGGIFLDLIIYRKDFVIGELVKRTLHR</sequence>
<dbReference type="AlphaFoldDB" id="A0AAV1RND6"/>
<protein>
    <submittedName>
        <fullName evidence="1">Uncharacterized protein</fullName>
    </submittedName>
</protein>
<reference evidence="1 2" key="1">
    <citation type="submission" date="2024-01" db="EMBL/GenBank/DDBJ databases">
        <authorList>
            <person name="Waweru B."/>
        </authorList>
    </citation>
    <scope>NUCLEOTIDE SEQUENCE [LARGE SCALE GENOMIC DNA]</scope>
</reference>
<accession>A0AAV1RND6</accession>
<gene>
    <name evidence="1" type="ORF">DCAF_LOCUS13277</name>
</gene>
<dbReference type="Proteomes" id="UP001314170">
    <property type="component" value="Unassembled WGS sequence"/>
</dbReference>